<sequence>MSVHPRIIDNSLFMHSRFLLWGDLSELFDKVSSPEANKILKYICYHSRTLKRHTGKSASDHWSMHNFMLAADRFGSFKILSPSEFDIPPRDTGDCSYCHTAVGVRFSRVIASMYVLEQHVYQDLGVLSSFSDPTWARIAMKDRTRMVRMPKDVGRSTLYKKYMDKIHDQPVPKGLTPMRKTSDILQAVLLAPPSITQRLRTSFLTVLRDDIGAAFACGLSVGKTDDDVNPDDTPAGQGGSQERRLAKRD</sequence>
<name>A0A6A6GKQ9_9PEZI</name>
<protein>
    <submittedName>
        <fullName evidence="2">Uncharacterized protein</fullName>
    </submittedName>
</protein>
<reference evidence="3" key="1">
    <citation type="journal article" date="2020" name="Stud. Mycol.">
        <title>101 Dothideomycetes genomes: A test case for predicting lifestyles and emergence of pathogens.</title>
        <authorList>
            <person name="Haridas S."/>
            <person name="Albert R."/>
            <person name="Binder M."/>
            <person name="Bloem J."/>
            <person name="LaButti K."/>
            <person name="Salamov A."/>
            <person name="Andreopoulos B."/>
            <person name="Baker S."/>
            <person name="Barry K."/>
            <person name="Bills G."/>
            <person name="Bluhm B."/>
            <person name="Cannon C."/>
            <person name="Castanera R."/>
            <person name="Culley D."/>
            <person name="Daum C."/>
            <person name="Ezra D."/>
            <person name="Gonzalez J."/>
            <person name="Henrissat B."/>
            <person name="Kuo A."/>
            <person name="Liang C."/>
            <person name="Lipzen A."/>
            <person name="Lutzoni F."/>
            <person name="Magnuson J."/>
            <person name="Mondo S."/>
            <person name="Nolan M."/>
            <person name="Ohm R."/>
            <person name="Pangilinan J."/>
            <person name="Park H.-J."/>
            <person name="Ramirez L."/>
            <person name="Alfaro M."/>
            <person name="Sun H."/>
            <person name="Tritt A."/>
            <person name="Yoshinaga Y."/>
            <person name="Zwiers L.-H."/>
            <person name="Turgeon B."/>
            <person name="Goodwin S."/>
            <person name="Spatafora J."/>
            <person name="Crous P."/>
            <person name="Grigoriev I."/>
        </authorList>
    </citation>
    <scope>NUCLEOTIDE SEQUENCE [LARGE SCALE GENOMIC DNA]</scope>
    <source>
        <strain evidence="3">CECT 20119</strain>
    </source>
</reference>
<dbReference type="EMBL" id="ML992502">
    <property type="protein sequence ID" value="KAF2226237.1"/>
    <property type="molecule type" value="Genomic_DNA"/>
</dbReference>
<dbReference type="Proteomes" id="UP000799538">
    <property type="component" value="Unassembled WGS sequence"/>
</dbReference>
<feature type="region of interest" description="Disordered" evidence="1">
    <location>
        <begin position="223"/>
        <end position="249"/>
    </location>
</feature>
<dbReference type="AlphaFoldDB" id="A0A6A6GKQ9"/>
<accession>A0A6A6GKQ9</accession>
<organism evidence="2 3">
    <name type="scientific">Elsinoe ampelina</name>
    <dbReference type="NCBI Taxonomy" id="302913"/>
    <lineage>
        <taxon>Eukaryota</taxon>
        <taxon>Fungi</taxon>
        <taxon>Dikarya</taxon>
        <taxon>Ascomycota</taxon>
        <taxon>Pezizomycotina</taxon>
        <taxon>Dothideomycetes</taxon>
        <taxon>Dothideomycetidae</taxon>
        <taxon>Myriangiales</taxon>
        <taxon>Elsinoaceae</taxon>
        <taxon>Elsinoe</taxon>
    </lineage>
</organism>
<proteinExistence type="predicted"/>
<keyword evidence="3" id="KW-1185">Reference proteome</keyword>
<evidence type="ECO:0000313" key="3">
    <source>
        <dbReference type="Proteomes" id="UP000799538"/>
    </source>
</evidence>
<gene>
    <name evidence="2" type="ORF">BDZ85DRAFT_255803</name>
</gene>
<evidence type="ECO:0000313" key="2">
    <source>
        <dbReference type="EMBL" id="KAF2226237.1"/>
    </source>
</evidence>
<evidence type="ECO:0000256" key="1">
    <source>
        <dbReference type="SAM" id="MobiDB-lite"/>
    </source>
</evidence>
<dbReference type="OrthoDB" id="10352165at2759"/>